<dbReference type="SUPFAM" id="SSF51306">
    <property type="entry name" value="LexA/Signal peptidase"/>
    <property type="match status" value="1"/>
</dbReference>
<dbReference type="Pfam" id="PF00717">
    <property type="entry name" value="Peptidase_S24"/>
    <property type="match status" value="1"/>
</dbReference>
<name>A0A1H8NZ90_9RHOB</name>
<protein>
    <recommendedName>
        <fullName evidence="1">Peptidase S24/S26A/S26B/S26C domain-containing protein</fullName>
    </recommendedName>
</protein>
<evidence type="ECO:0000313" key="3">
    <source>
        <dbReference type="Proteomes" id="UP000198761"/>
    </source>
</evidence>
<dbReference type="Proteomes" id="UP000198761">
    <property type="component" value="Unassembled WGS sequence"/>
</dbReference>
<dbReference type="InterPro" id="IPR039418">
    <property type="entry name" value="LexA-like"/>
</dbReference>
<evidence type="ECO:0000259" key="1">
    <source>
        <dbReference type="Pfam" id="PF00717"/>
    </source>
</evidence>
<keyword evidence="3" id="KW-1185">Reference proteome</keyword>
<dbReference type="InterPro" id="IPR036286">
    <property type="entry name" value="LexA/Signal_pep-like_sf"/>
</dbReference>
<dbReference type="CDD" id="cd06529">
    <property type="entry name" value="S24_LexA-like"/>
    <property type="match status" value="1"/>
</dbReference>
<proteinExistence type="predicted"/>
<dbReference type="Gene3D" id="2.10.109.10">
    <property type="entry name" value="Umud Fragment, subunit A"/>
    <property type="match status" value="1"/>
</dbReference>
<dbReference type="STRING" id="933059.SAMN04488103_1266"/>
<organism evidence="2 3">
    <name type="scientific">Gemmobacter aquatilis</name>
    <dbReference type="NCBI Taxonomy" id="933059"/>
    <lineage>
        <taxon>Bacteria</taxon>
        <taxon>Pseudomonadati</taxon>
        <taxon>Pseudomonadota</taxon>
        <taxon>Alphaproteobacteria</taxon>
        <taxon>Rhodobacterales</taxon>
        <taxon>Paracoccaceae</taxon>
        <taxon>Gemmobacter</taxon>
    </lineage>
</organism>
<sequence length="81" mass="9261">MVLIDKSKTEIPVRKPGSARIRSPIFAFLDDGTARIKRIERPEDGQVMLLSDNPDYPPQFAKIETLSIIGKVLWWGHTNRE</sequence>
<reference evidence="2 3" key="1">
    <citation type="submission" date="2016-10" db="EMBL/GenBank/DDBJ databases">
        <authorList>
            <person name="de Groot N.N."/>
        </authorList>
    </citation>
    <scope>NUCLEOTIDE SEQUENCE [LARGE SCALE GENOMIC DNA]</scope>
    <source>
        <strain evidence="2 3">DSM 3857</strain>
    </source>
</reference>
<dbReference type="AlphaFoldDB" id="A0A1H8NZ90"/>
<feature type="domain" description="Peptidase S24/S26A/S26B/S26C" evidence="1">
    <location>
        <begin position="13"/>
        <end position="72"/>
    </location>
</feature>
<evidence type="ECO:0000313" key="2">
    <source>
        <dbReference type="EMBL" id="SEO34638.1"/>
    </source>
</evidence>
<dbReference type="EMBL" id="FOCE01000026">
    <property type="protein sequence ID" value="SEO34638.1"/>
    <property type="molecule type" value="Genomic_DNA"/>
</dbReference>
<dbReference type="InterPro" id="IPR015927">
    <property type="entry name" value="Peptidase_S24_S26A/B/C"/>
</dbReference>
<accession>A0A1H8NZ90</accession>
<gene>
    <name evidence="2" type="ORF">SAMN04488103_1266</name>
</gene>